<accession>A0A413H4K1</accession>
<dbReference type="SUPFAM" id="SSF52540">
    <property type="entry name" value="P-loop containing nucleoside triphosphate hydrolases"/>
    <property type="match status" value="1"/>
</dbReference>
<evidence type="ECO:0000313" key="3">
    <source>
        <dbReference type="Proteomes" id="UP000286075"/>
    </source>
</evidence>
<dbReference type="InterPro" id="IPR027417">
    <property type="entry name" value="P-loop_NTPase"/>
</dbReference>
<name>A0A413H4K1_9BACE</name>
<protein>
    <submittedName>
        <fullName evidence="2">AAA family ATPase</fullName>
    </submittedName>
</protein>
<proteinExistence type="predicted"/>
<gene>
    <name evidence="2" type="ORF">DXA68_11805</name>
</gene>
<dbReference type="EMBL" id="QSCF01000016">
    <property type="protein sequence ID" value="RGX78485.1"/>
    <property type="molecule type" value="Genomic_DNA"/>
</dbReference>
<evidence type="ECO:0000313" key="2">
    <source>
        <dbReference type="EMBL" id="RGX78485.1"/>
    </source>
</evidence>
<evidence type="ECO:0000259" key="1">
    <source>
        <dbReference type="Pfam" id="PF13173"/>
    </source>
</evidence>
<dbReference type="InterPro" id="IPR041682">
    <property type="entry name" value="AAA_14"/>
</dbReference>
<dbReference type="PANTHER" id="PTHR42990">
    <property type="entry name" value="ATPASE"/>
    <property type="match status" value="1"/>
</dbReference>
<feature type="domain" description="AAA" evidence="1">
    <location>
        <begin position="31"/>
        <end position="154"/>
    </location>
</feature>
<dbReference type="RefSeq" id="WP_117987559.1">
    <property type="nucleotide sequence ID" value="NZ_CABMFG010000016.1"/>
</dbReference>
<dbReference type="AlphaFoldDB" id="A0A413H4K1"/>
<dbReference type="Pfam" id="PF13173">
    <property type="entry name" value="AAA_14"/>
    <property type="match status" value="1"/>
</dbReference>
<dbReference type="Proteomes" id="UP000286075">
    <property type="component" value="Unassembled WGS sequence"/>
</dbReference>
<comment type="caution">
    <text evidence="2">The sequence shown here is derived from an EMBL/GenBank/DDBJ whole genome shotgun (WGS) entry which is preliminary data.</text>
</comment>
<dbReference type="PANTHER" id="PTHR42990:SF1">
    <property type="entry name" value="AAA+ ATPASE DOMAIN-CONTAINING PROTEIN"/>
    <property type="match status" value="1"/>
</dbReference>
<sequence length="398" mass="46219">MKQLFSTFYQLVEQTPTDFIRYLYKEIHWNNRLIAIIGARGCGKTTLLLQRLKLEYDYTTGVTLYASLDNLWFSTHTLLQLAEDFHLAGGKYLFLDEVHKYPGWSREIKNIYDSYPDMHIVFTGSSLLEIYKGDADLSRRAISYHLHGLSFREFIELEKGIHFDPIALDDLFTGHVRHSMQVLREIKPIKMFKDYITYGYFPYYREDVSLYAQRVQQVLNTILETDLSATEKIDYYSIVKIKRLFGVIAGLVPFTPNISQLSNDIGVTRPTLMNYLYWLEKAQAVILLHKEAKGIKQMSKPEKVYLGNTNYAFALCGDSADIGNIRETFFINQTRVRYETVYSDKVDFKVAGKYQIEIGGKNKTQKQLQGLENAYIGMDDIETGWANVIPLWLFGFLY</sequence>
<organism evidence="2 3">
    <name type="scientific">Bacteroides stercorirosoris</name>
    <dbReference type="NCBI Taxonomy" id="871324"/>
    <lineage>
        <taxon>Bacteria</taxon>
        <taxon>Pseudomonadati</taxon>
        <taxon>Bacteroidota</taxon>
        <taxon>Bacteroidia</taxon>
        <taxon>Bacteroidales</taxon>
        <taxon>Bacteroidaceae</taxon>
        <taxon>Bacteroides</taxon>
    </lineage>
</organism>
<reference evidence="2 3" key="1">
    <citation type="submission" date="2018-08" db="EMBL/GenBank/DDBJ databases">
        <title>A genome reference for cultivated species of the human gut microbiota.</title>
        <authorList>
            <person name="Zou Y."/>
            <person name="Xue W."/>
            <person name="Luo G."/>
        </authorList>
    </citation>
    <scope>NUCLEOTIDE SEQUENCE [LARGE SCALE GENOMIC DNA]</scope>
    <source>
        <strain evidence="2 3">OF03-9BH</strain>
    </source>
</reference>
<dbReference type="OrthoDB" id="9768467at2"/>